<dbReference type="PANTHER" id="PTHR21210:SF0">
    <property type="entry name" value="TRNA (URACIL-O(2)-)-METHYLTRANSFERASE-RELATED"/>
    <property type="match status" value="1"/>
</dbReference>
<dbReference type="GO" id="GO:0030488">
    <property type="term" value="P:tRNA methylation"/>
    <property type="evidence" value="ECO:0007669"/>
    <property type="project" value="UniProtKB-UniRule"/>
</dbReference>
<feature type="compositionally biased region" description="Basic and acidic residues" evidence="13">
    <location>
        <begin position="1"/>
        <end position="29"/>
    </location>
</feature>
<comment type="function">
    <text evidence="1">Probable adenosyl-L-methionine (AdoMet)-dependent tRNA (uracil-O(2)-)-methyltransferase.</text>
</comment>
<proteinExistence type="inferred from homology"/>
<keyword evidence="7 12" id="KW-0489">Methyltransferase</keyword>
<comment type="subcellular location">
    <subcellularLocation>
        <location evidence="2 12">Cytoplasm</location>
    </subcellularLocation>
</comment>
<evidence type="ECO:0000256" key="13">
    <source>
        <dbReference type="SAM" id="MobiDB-lite"/>
    </source>
</evidence>
<name>A0A5E8C4I8_9ASCO</name>
<protein>
    <recommendedName>
        <fullName evidence="5 12">tRNA (uracil-O(2)-)-methyltransferase</fullName>
        <ecNumber evidence="4 12">2.1.1.211</ecNumber>
    </recommendedName>
</protein>
<dbReference type="InterPro" id="IPR029063">
    <property type="entry name" value="SAM-dependent_MTases_sf"/>
</dbReference>
<evidence type="ECO:0000256" key="12">
    <source>
        <dbReference type="RuleBase" id="RU368004"/>
    </source>
</evidence>
<keyword evidence="10 12" id="KW-0819">tRNA processing</keyword>
<dbReference type="InterPro" id="IPR011671">
    <property type="entry name" value="tRNA_uracil_MeTrfase"/>
</dbReference>
<reference evidence="14 15" key="1">
    <citation type="submission" date="2019-09" db="EMBL/GenBank/DDBJ databases">
        <authorList>
            <person name="Brejova B."/>
        </authorList>
    </citation>
    <scope>NUCLEOTIDE SEQUENCE [LARGE SCALE GENOMIC DNA]</scope>
</reference>
<evidence type="ECO:0000256" key="8">
    <source>
        <dbReference type="ARBA" id="ARBA00022679"/>
    </source>
</evidence>
<keyword evidence="8 12" id="KW-0808">Transferase</keyword>
<dbReference type="AlphaFoldDB" id="A0A5E8C4I8"/>
<organism evidence="14 15">
    <name type="scientific">Magnusiomyces paraingens</name>
    <dbReference type="NCBI Taxonomy" id="2606893"/>
    <lineage>
        <taxon>Eukaryota</taxon>
        <taxon>Fungi</taxon>
        <taxon>Dikarya</taxon>
        <taxon>Ascomycota</taxon>
        <taxon>Saccharomycotina</taxon>
        <taxon>Dipodascomycetes</taxon>
        <taxon>Dipodascales</taxon>
        <taxon>Dipodascaceae</taxon>
        <taxon>Magnusiomyces</taxon>
    </lineage>
</organism>
<evidence type="ECO:0000256" key="3">
    <source>
        <dbReference type="ARBA" id="ARBA00009056"/>
    </source>
</evidence>
<evidence type="ECO:0000256" key="1">
    <source>
        <dbReference type="ARBA" id="ARBA00002778"/>
    </source>
</evidence>
<dbReference type="OrthoDB" id="10047021at2759"/>
<dbReference type="RefSeq" id="XP_031855846.1">
    <property type="nucleotide sequence ID" value="XM_031999955.1"/>
</dbReference>
<comment type="catalytic activity">
    <reaction evidence="11 12">
        <text>uridine(44) in tRNA(Ser) + S-adenosyl-L-methionine = 2'-O-methyluridine(44) in tRNA(Ser) + S-adenosyl-L-homocysteine + H(+)</text>
        <dbReference type="Rhea" id="RHEA:43100"/>
        <dbReference type="Rhea" id="RHEA-COMP:10339"/>
        <dbReference type="Rhea" id="RHEA-COMP:10340"/>
        <dbReference type="ChEBI" id="CHEBI:15378"/>
        <dbReference type="ChEBI" id="CHEBI:57856"/>
        <dbReference type="ChEBI" id="CHEBI:59789"/>
        <dbReference type="ChEBI" id="CHEBI:65315"/>
        <dbReference type="ChEBI" id="CHEBI:74478"/>
        <dbReference type="EC" id="2.1.1.211"/>
    </reaction>
</comment>
<dbReference type="SUPFAM" id="SSF53335">
    <property type="entry name" value="S-adenosyl-L-methionine-dependent methyltransferases"/>
    <property type="match status" value="1"/>
</dbReference>
<dbReference type="EMBL" id="CABVLU010000004">
    <property type="protein sequence ID" value="VVT56738.1"/>
    <property type="molecule type" value="Genomic_DNA"/>
</dbReference>
<keyword evidence="15" id="KW-1185">Reference proteome</keyword>
<feature type="region of interest" description="Disordered" evidence="13">
    <location>
        <begin position="1"/>
        <end position="56"/>
    </location>
</feature>
<evidence type="ECO:0000256" key="7">
    <source>
        <dbReference type="ARBA" id="ARBA00022603"/>
    </source>
</evidence>
<evidence type="ECO:0000256" key="9">
    <source>
        <dbReference type="ARBA" id="ARBA00022691"/>
    </source>
</evidence>
<evidence type="ECO:0000256" key="10">
    <source>
        <dbReference type="ARBA" id="ARBA00022694"/>
    </source>
</evidence>
<keyword evidence="6 12" id="KW-0963">Cytoplasm</keyword>
<dbReference type="GO" id="GO:0005737">
    <property type="term" value="C:cytoplasm"/>
    <property type="evidence" value="ECO:0007669"/>
    <property type="project" value="UniProtKB-SubCell"/>
</dbReference>
<dbReference type="GeneID" id="43584055"/>
<comment type="similarity">
    <text evidence="3 12">Belongs to the TRM44 family.</text>
</comment>
<dbReference type="Pfam" id="PF07757">
    <property type="entry name" value="AdoMet_MTase"/>
    <property type="match status" value="1"/>
</dbReference>
<accession>A0A5E8C4I8</accession>
<evidence type="ECO:0000256" key="4">
    <source>
        <dbReference type="ARBA" id="ARBA00012795"/>
    </source>
</evidence>
<evidence type="ECO:0000256" key="6">
    <source>
        <dbReference type="ARBA" id="ARBA00022490"/>
    </source>
</evidence>
<dbReference type="PANTHER" id="PTHR21210">
    <property type="entry name" value="TRNA (URACIL-O(2)-)-METHYLTRANSFERASE-RELATED"/>
    <property type="match status" value="1"/>
</dbReference>
<comment type="function">
    <text evidence="12">Adenosyl-L-methionine (AdoMet)-dependent tRNA (uracil-O(2)-)-methyltransferase.</text>
</comment>
<sequence length="618" mass="69680">MPETETETKAPELQETEKEPVDVSNDTKESVIAAPKKYPRKKRCEDGTRTPKNKALPEAVPKPAEFRPIDIRGEPSVLGPQWTPVYSHPVDFGAPDFEKAMANIILEPNINSTSIMRTDIISDQLVDYDAVASWLSRRGVTDITSEAFSATSRSEIGDLSHEESLADGETASPLANYQLLRLVRPEAPVIDPNAMPLTYYLDDTAARSVPTELVFPERKIVRRIIPRNPLRDHVINQTCAVHTLRIDQDPEFTNEEKPPQDSIFVAYIPHIKSPDECPFYLPPARAVGVLYHNYTISVHYLLYESNPEDPPFAERDPVDRMIRIALHLLETPYKHSFGAKTGYKKRVHHDLVVPKVVFQDRYIDLKAKYSKILVSGWVETTDPKKHVFEDLAIAAFIIELWNQTYKSKDDFVFVDIGCGNGLLVNILIKEGYKGYGIDARERKSWATYTEDVRASLKEQVIVPKVLLDHPGDKKHASLLNTSRVNIADFPENAFLIGNHSDELTVWAPLFDRPFIVIPCCSYSLSGSKIRYPPKDPANKSTYASLVDHVQDIATAFGWEVEKEILRIPSTRNTAIIGRTRQKSSKSSKSLDEIIESEGGAAGWVERTMSLNSKKPRNH</sequence>
<evidence type="ECO:0000256" key="5">
    <source>
        <dbReference type="ARBA" id="ARBA00017788"/>
    </source>
</evidence>
<keyword evidence="9 12" id="KW-0949">S-adenosyl-L-methionine</keyword>
<evidence type="ECO:0000256" key="11">
    <source>
        <dbReference type="ARBA" id="ARBA00047957"/>
    </source>
</evidence>
<gene>
    <name evidence="14" type="ORF">SAPINGB_P005241</name>
</gene>
<evidence type="ECO:0000313" key="15">
    <source>
        <dbReference type="Proteomes" id="UP000398389"/>
    </source>
</evidence>
<dbReference type="EC" id="2.1.1.211" evidence="4 12"/>
<dbReference type="GO" id="GO:0141101">
    <property type="term" value="F:tRNA(Ser) (uridine(44)-2'-O-)-methyltransferase activity"/>
    <property type="evidence" value="ECO:0007669"/>
    <property type="project" value="UniProtKB-EC"/>
</dbReference>
<evidence type="ECO:0000256" key="2">
    <source>
        <dbReference type="ARBA" id="ARBA00004496"/>
    </source>
</evidence>
<dbReference type="Proteomes" id="UP000398389">
    <property type="component" value="Unassembled WGS sequence"/>
</dbReference>
<evidence type="ECO:0000313" key="14">
    <source>
        <dbReference type="EMBL" id="VVT56738.1"/>
    </source>
</evidence>